<keyword evidence="4 5" id="KW-0472">Membrane</keyword>
<name>A0ABU9UCH9_9SPIR</name>
<comment type="caution">
    <text evidence="7">The sequence shown here is derived from an EMBL/GenBank/DDBJ whole genome shotgun (WGS) entry which is preliminary data.</text>
</comment>
<sequence>MIGFSNPVFLWLLIPAAFILLYTFKYGKGSFVSFPFSFWNKKCGIKPGFLYAFLYYMSVISFFSAILFAILATAGPYITDNKKTVSDTPPVIMIALDVSPSMGAMDVPGKPRFEIAKQVIKDFASEYPGISLGLVTFGNDAVLDVPPTLDRNFLLDKLSEKRVFSLGDGTALGMGLGVALLHLSGVESSYKAIILVTDGKNTAGEIFPETAAALAGEMGIPIYAIGIGSDKPVRLDIVDPSTGTRYSGTLEEGFDKDLLMEISSISGGAFFSAYTQNYIKNIFRRIASLSSDKQELKYVISKRDIHYDFIFYSLIAFSFWLFLSRLVLREVL</sequence>
<feature type="domain" description="VWFA" evidence="6">
    <location>
        <begin position="91"/>
        <end position="286"/>
    </location>
</feature>
<evidence type="ECO:0000256" key="2">
    <source>
        <dbReference type="ARBA" id="ARBA00022692"/>
    </source>
</evidence>
<evidence type="ECO:0000259" key="6">
    <source>
        <dbReference type="PROSITE" id="PS50234"/>
    </source>
</evidence>
<dbReference type="SMART" id="SM00327">
    <property type="entry name" value="VWA"/>
    <property type="match status" value="1"/>
</dbReference>
<evidence type="ECO:0000313" key="7">
    <source>
        <dbReference type="EMBL" id="MEM5948373.1"/>
    </source>
</evidence>
<dbReference type="Proteomes" id="UP001466331">
    <property type="component" value="Unassembled WGS sequence"/>
</dbReference>
<dbReference type="Gene3D" id="3.40.50.410">
    <property type="entry name" value="von Willebrand factor, type A domain"/>
    <property type="match status" value="1"/>
</dbReference>
<keyword evidence="1" id="KW-1003">Cell membrane</keyword>
<keyword evidence="3 5" id="KW-1133">Transmembrane helix</keyword>
<evidence type="ECO:0000256" key="5">
    <source>
        <dbReference type="SAM" id="Phobius"/>
    </source>
</evidence>
<dbReference type="SUPFAM" id="SSF53300">
    <property type="entry name" value="vWA-like"/>
    <property type="match status" value="1"/>
</dbReference>
<dbReference type="InterPro" id="IPR036465">
    <property type="entry name" value="vWFA_dom_sf"/>
</dbReference>
<evidence type="ECO:0000313" key="8">
    <source>
        <dbReference type="Proteomes" id="UP001466331"/>
    </source>
</evidence>
<reference evidence="7 8" key="1">
    <citation type="submission" date="2024-03" db="EMBL/GenBank/DDBJ databases">
        <title>Ignisphaera cupida sp. nov., a hyperthermophilic hydrolytic archaeon from a hot spring of Kamchatka, and proposal of Ignisphaeraceae fam. nov.</title>
        <authorList>
            <person name="Podosokorskaya O.A."/>
            <person name="Elcheninov A.G."/>
            <person name="Maltseva A.I."/>
            <person name="Zayulina K.S."/>
            <person name="Novikov A."/>
            <person name="Merkel A.Y."/>
        </authorList>
    </citation>
    <scope>NUCLEOTIDE SEQUENCE [LARGE SCALE GENOMIC DNA]</scope>
    <source>
        <strain evidence="7 8">38H-sp</strain>
    </source>
</reference>
<feature type="transmembrane region" description="Helical" evidence="5">
    <location>
        <begin position="309"/>
        <end position="328"/>
    </location>
</feature>
<dbReference type="PANTHER" id="PTHR22550">
    <property type="entry name" value="SPORE GERMINATION PROTEIN"/>
    <property type="match status" value="1"/>
</dbReference>
<feature type="transmembrane region" description="Helical" evidence="5">
    <location>
        <begin position="48"/>
        <end position="72"/>
    </location>
</feature>
<proteinExistence type="predicted"/>
<keyword evidence="8" id="KW-1185">Reference proteome</keyword>
<dbReference type="PANTHER" id="PTHR22550:SF5">
    <property type="entry name" value="LEUCINE ZIPPER PROTEIN 4"/>
    <property type="match status" value="1"/>
</dbReference>
<dbReference type="Pfam" id="PF13519">
    <property type="entry name" value="VWA_2"/>
    <property type="match status" value="1"/>
</dbReference>
<gene>
    <name evidence="7" type="ORF">WKV44_07430</name>
</gene>
<dbReference type="InterPro" id="IPR050768">
    <property type="entry name" value="UPF0353/GerABKA_families"/>
</dbReference>
<dbReference type="InterPro" id="IPR002035">
    <property type="entry name" value="VWF_A"/>
</dbReference>
<dbReference type="EMBL" id="JBCHKQ010000003">
    <property type="protein sequence ID" value="MEM5948373.1"/>
    <property type="molecule type" value="Genomic_DNA"/>
</dbReference>
<organism evidence="7 8">
    <name type="scientific">Rarispira pelagica</name>
    <dbReference type="NCBI Taxonomy" id="3141764"/>
    <lineage>
        <taxon>Bacteria</taxon>
        <taxon>Pseudomonadati</taxon>
        <taxon>Spirochaetota</taxon>
        <taxon>Spirochaetia</taxon>
        <taxon>Winmispirales</taxon>
        <taxon>Winmispiraceae</taxon>
        <taxon>Rarispira</taxon>
    </lineage>
</organism>
<feature type="transmembrane region" description="Helical" evidence="5">
    <location>
        <begin position="6"/>
        <end position="27"/>
    </location>
</feature>
<dbReference type="RefSeq" id="WP_420069823.1">
    <property type="nucleotide sequence ID" value="NZ_JBCHKQ010000003.1"/>
</dbReference>
<evidence type="ECO:0000256" key="4">
    <source>
        <dbReference type="ARBA" id="ARBA00023136"/>
    </source>
</evidence>
<dbReference type="PROSITE" id="PS50234">
    <property type="entry name" value="VWFA"/>
    <property type="match status" value="1"/>
</dbReference>
<protein>
    <submittedName>
        <fullName evidence="7">VWA domain-containing protein</fullName>
    </submittedName>
</protein>
<accession>A0ABU9UCH9</accession>
<keyword evidence="2 5" id="KW-0812">Transmembrane</keyword>
<evidence type="ECO:0000256" key="1">
    <source>
        <dbReference type="ARBA" id="ARBA00022475"/>
    </source>
</evidence>
<evidence type="ECO:0000256" key="3">
    <source>
        <dbReference type="ARBA" id="ARBA00022989"/>
    </source>
</evidence>